<reference evidence="1 2" key="1">
    <citation type="journal article" date="2016" name="Nat. Commun.">
        <title>Thousands of microbial genomes shed light on interconnected biogeochemical processes in an aquifer system.</title>
        <authorList>
            <person name="Anantharaman K."/>
            <person name="Brown C.T."/>
            <person name="Hug L.A."/>
            <person name="Sharon I."/>
            <person name="Castelle C.J."/>
            <person name="Probst A.J."/>
            <person name="Thomas B.C."/>
            <person name="Singh A."/>
            <person name="Wilkins M.J."/>
            <person name="Karaoz U."/>
            <person name="Brodie E.L."/>
            <person name="Williams K.H."/>
            <person name="Hubbard S.S."/>
            <person name="Banfield J.F."/>
        </authorList>
    </citation>
    <scope>NUCLEOTIDE SEQUENCE [LARGE SCALE GENOMIC DNA]</scope>
</reference>
<evidence type="ECO:0000313" key="1">
    <source>
        <dbReference type="EMBL" id="OGM93632.1"/>
    </source>
</evidence>
<organism evidence="1 2">
    <name type="scientific">Candidatus Wolfebacteria bacterium RIFOXYD1_FULL_48_65</name>
    <dbReference type="NCBI Taxonomy" id="1802561"/>
    <lineage>
        <taxon>Bacteria</taxon>
        <taxon>Candidatus Wolfeibacteriota</taxon>
    </lineage>
</organism>
<evidence type="ECO:0000313" key="2">
    <source>
        <dbReference type="Proteomes" id="UP000179057"/>
    </source>
</evidence>
<dbReference type="EMBL" id="MGIV01000023">
    <property type="protein sequence ID" value="OGM93632.1"/>
    <property type="molecule type" value="Genomic_DNA"/>
</dbReference>
<protein>
    <submittedName>
        <fullName evidence="1">Uncharacterized protein</fullName>
    </submittedName>
</protein>
<dbReference type="Proteomes" id="UP000179057">
    <property type="component" value="Unassembled WGS sequence"/>
</dbReference>
<comment type="caution">
    <text evidence="1">The sequence shown here is derived from an EMBL/GenBank/DDBJ whole genome shotgun (WGS) entry which is preliminary data.</text>
</comment>
<sequence length="141" mass="15944">MKIAEFKFPFAQQYNGGTPVCSCCHMTIANGANYRVRERHLLHSHCAIEFDVVSEARKDLSAVFEKMPEAFFADSTIAERLSKVFTKDGLRSLLLSLADMLREKKDMLRQALQKHYKEFVVQLCAAANHIRLGHELASALA</sequence>
<dbReference type="AlphaFoldDB" id="A0A1F8DYN9"/>
<accession>A0A1F8DYN9</accession>
<proteinExistence type="predicted"/>
<gene>
    <name evidence="1" type="ORF">A2610_00055</name>
</gene>
<name>A0A1F8DYN9_9BACT</name>